<reference evidence="3 4" key="1">
    <citation type="submission" date="2021-03" db="EMBL/GenBank/DDBJ databases">
        <title>Sequencing the genomes of 1000 actinobacteria strains.</title>
        <authorList>
            <person name="Klenk H.-P."/>
        </authorList>
    </citation>
    <scope>NUCLEOTIDE SEQUENCE [LARGE SCALE GENOMIC DNA]</scope>
    <source>
        <strain evidence="3 4">DSM 14564</strain>
    </source>
</reference>
<feature type="signal peptide" evidence="2">
    <location>
        <begin position="1"/>
        <end position="27"/>
    </location>
</feature>
<feature type="compositionally biased region" description="Basic and acidic residues" evidence="1">
    <location>
        <begin position="461"/>
        <end position="495"/>
    </location>
</feature>
<evidence type="ECO:0000313" key="4">
    <source>
        <dbReference type="Proteomes" id="UP000698222"/>
    </source>
</evidence>
<dbReference type="Gene3D" id="2.130.10.10">
    <property type="entry name" value="YVTN repeat-like/Quinoprotein amine dehydrogenase"/>
    <property type="match status" value="1"/>
</dbReference>
<dbReference type="SUPFAM" id="SSF50969">
    <property type="entry name" value="YVTN repeat-like/Quinoprotein amine dehydrogenase"/>
    <property type="match status" value="1"/>
</dbReference>
<keyword evidence="4" id="KW-1185">Reference proteome</keyword>
<evidence type="ECO:0000256" key="1">
    <source>
        <dbReference type="SAM" id="MobiDB-lite"/>
    </source>
</evidence>
<dbReference type="PROSITE" id="PS51257">
    <property type="entry name" value="PROKAR_LIPOPROTEIN"/>
    <property type="match status" value="1"/>
</dbReference>
<accession>A0ABS4YKR1</accession>
<dbReference type="InterPro" id="IPR015943">
    <property type="entry name" value="WD40/YVTN_repeat-like_dom_sf"/>
</dbReference>
<name>A0ABS4YKR1_9MICO</name>
<organism evidence="3 4">
    <name type="scientific">Brachybacterium fresconis</name>
    <dbReference type="NCBI Taxonomy" id="173363"/>
    <lineage>
        <taxon>Bacteria</taxon>
        <taxon>Bacillati</taxon>
        <taxon>Actinomycetota</taxon>
        <taxon>Actinomycetes</taxon>
        <taxon>Micrococcales</taxon>
        <taxon>Dermabacteraceae</taxon>
        <taxon>Brachybacterium</taxon>
    </lineage>
</organism>
<feature type="region of interest" description="Disordered" evidence="1">
    <location>
        <begin position="431"/>
        <end position="495"/>
    </location>
</feature>
<evidence type="ECO:0000313" key="3">
    <source>
        <dbReference type="EMBL" id="MBP2409387.1"/>
    </source>
</evidence>
<keyword evidence="2" id="KW-0732">Signal</keyword>
<proteinExistence type="predicted"/>
<feature type="chain" id="PRO_5046189102" evidence="2">
    <location>
        <begin position="28"/>
        <end position="495"/>
    </location>
</feature>
<protein>
    <submittedName>
        <fullName evidence="3">Outer membrane protein assembly factor BamB</fullName>
    </submittedName>
</protein>
<dbReference type="InterPro" id="IPR011044">
    <property type="entry name" value="Quino_amine_DH_bsu"/>
</dbReference>
<feature type="compositionally biased region" description="Low complexity" evidence="1">
    <location>
        <begin position="441"/>
        <end position="451"/>
    </location>
</feature>
<gene>
    <name evidence="3" type="ORF">JOF44_002290</name>
</gene>
<feature type="compositionally biased region" description="Gly residues" evidence="1">
    <location>
        <begin position="30"/>
        <end position="45"/>
    </location>
</feature>
<evidence type="ECO:0000256" key="2">
    <source>
        <dbReference type="SAM" id="SignalP"/>
    </source>
</evidence>
<feature type="region of interest" description="Disordered" evidence="1">
    <location>
        <begin position="30"/>
        <end position="58"/>
    </location>
</feature>
<dbReference type="Proteomes" id="UP000698222">
    <property type="component" value="Unassembled WGS sequence"/>
</dbReference>
<dbReference type="EMBL" id="JAGIOC010000001">
    <property type="protein sequence ID" value="MBP2409387.1"/>
    <property type="molecule type" value="Genomic_DNA"/>
</dbReference>
<comment type="caution">
    <text evidence="3">The sequence shown here is derived from an EMBL/GenBank/DDBJ whole genome shotgun (WGS) entry which is preliminary data.</text>
</comment>
<sequence length="495" mass="50919">MRTIVMKRRAVALLGVGVLALSACAGAGEGGAPSGGGASDGGSDAGGDTAPASDRTEVGALSPRIVLAHDGGITTLDSADGSTLSSEDVEGYVRLNPAGDGRHVAVSASDTITMYDTGLLAQGHGDHFHYYVQDPALTDLSLDAPMPGHVVPHGDRTALFADGSGEITVIDPSALGEGDLGVLEETSTADPHHGVAVPLSDGGLLTTQGTEEARSTVQVLDADGNVTAETDDCPGVHGEAAAQSTESGDVISLGCENGPVIYRDGEFHKVAIEGDYQRSGNQKGHEDSPIVLADHKVQADPAGGAEHPTEIALIDTRDDTMSTVDLGSPYWFRSLDRGPDGEALVLTADGELNILDPDTGEMLHEVPVTGEWTEPENWQEPGPMLDVADGTAFVVDPAAQTLTMVDVASGEIYRELDLPVVPHEIQVTTGTASGEYEVAPGADDGAGAGDAASDDAASDGGGEHEDHEDHEDHEGHEHEGHDHGSGDGEHEGHEH</sequence>